<sequence length="519" mass="57582">MPQAISYVRFSSLRQARGHSLERQEQMIGEWLVRHPEYTLSDLQYKDLGKSGYHAKHVKGGGFGKLLEAVQDGAIKSGDVVLVEAIDRTGRMDTVDMLDLLTPILKAGVSIITLDDGNTYNRASVNGSHIYLLMAKIQAAHQYSAALSRRITATYEKRKEQAKAGVAPKRATPVWLTSEGELIERVAEQIRVAFDLYISGVGKSTIAKRMRESGVPELAKATGTAVGRWINNRTAIGEWEVYKLDDSRPTEVIRNAYPPVVSLSTFQKAQMHKERVATKPAKKTAKHFLVGLMKCSVCGKNYIVQHRPGKTSSVRCRSNQMAGDCTNNAQLPLPIIQALMAFCADDWKRKAVSSLNTGVNETEIAQLRAEVETYTSKLKGLTDSVMALGAVPELMAAMKENSEARDKANASIALLERTVSHSASWATTTDVWRIERDDPQKLSSLLEQVGFSITINPDKTLTTANSQTVWSYKGKDKGANRFILFNHSTQKYHMISRDDYCDTGVVRYSDDEFLETIEG</sequence>
<organism evidence="5 6">
    <name type="scientific">Pseudomonas hunanensis</name>
    <dbReference type="NCBI Taxonomy" id="1247546"/>
    <lineage>
        <taxon>Bacteria</taxon>
        <taxon>Pseudomonadati</taxon>
        <taxon>Pseudomonadota</taxon>
        <taxon>Gammaproteobacteria</taxon>
        <taxon>Pseudomonadales</taxon>
        <taxon>Pseudomonadaceae</taxon>
        <taxon>Pseudomonas</taxon>
    </lineage>
</organism>
<dbReference type="PROSITE" id="PS51736">
    <property type="entry name" value="RECOMBINASES_3"/>
    <property type="match status" value="1"/>
</dbReference>
<dbReference type="PROSITE" id="PS51737">
    <property type="entry name" value="RECOMBINASE_DNA_BIND"/>
    <property type="match status" value="1"/>
</dbReference>
<dbReference type="SUPFAM" id="SSF53041">
    <property type="entry name" value="Resolvase-like"/>
    <property type="match status" value="1"/>
</dbReference>
<evidence type="ECO:0000313" key="5">
    <source>
        <dbReference type="EMBL" id="NWL46578.1"/>
    </source>
</evidence>
<dbReference type="SMART" id="SM00857">
    <property type="entry name" value="Resolvase"/>
    <property type="match status" value="1"/>
</dbReference>
<dbReference type="GO" id="GO:0003677">
    <property type="term" value="F:DNA binding"/>
    <property type="evidence" value="ECO:0007669"/>
    <property type="project" value="UniProtKB-KW"/>
</dbReference>
<gene>
    <name evidence="5" type="ORF">DM819_12175</name>
</gene>
<keyword evidence="2" id="KW-0233">DNA recombination</keyword>
<dbReference type="AlphaFoldDB" id="A0ABD6MYB7"/>
<accession>A0ABD6MYB7</accession>
<evidence type="ECO:0000256" key="1">
    <source>
        <dbReference type="ARBA" id="ARBA00023125"/>
    </source>
</evidence>
<dbReference type="Pfam" id="PF07508">
    <property type="entry name" value="Recombinase"/>
    <property type="match status" value="1"/>
</dbReference>
<dbReference type="Pfam" id="PF13408">
    <property type="entry name" value="Zn_ribbon_recom"/>
    <property type="match status" value="1"/>
</dbReference>
<evidence type="ECO:0000313" key="6">
    <source>
        <dbReference type="Proteomes" id="UP000704738"/>
    </source>
</evidence>
<dbReference type="InterPro" id="IPR050639">
    <property type="entry name" value="SSR_resolvase"/>
</dbReference>
<keyword evidence="1" id="KW-0238">DNA-binding</keyword>
<dbReference type="Pfam" id="PF00239">
    <property type="entry name" value="Resolvase"/>
    <property type="match status" value="1"/>
</dbReference>
<evidence type="ECO:0000256" key="2">
    <source>
        <dbReference type="ARBA" id="ARBA00023172"/>
    </source>
</evidence>
<evidence type="ECO:0000259" key="4">
    <source>
        <dbReference type="PROSITE" id="PS51737"/>
    </source>
</evidence>
<dbReference type="PANTHER" id="PTHR30461:SF2">
    <property type="entry name" value="SERINE RECOMBINASE PINE-RELATED"/>
    <property type="match status" value="1"/>
</dbReference>
<reference evidence="5 6" key="1">
    <citation type="submission" date="2018-06" db="EMBL/GenBank/DDBJ databases">
        <title>Bacteria isolated from soil of Wuhan.</title>
        <authorList>
            <person name="Xiang W."/>
            <person name="Huang C."/>
        </authorList>
    </citation>
    <scope>NUCLEOTIDE SEQUENCE [LARGE SCALE GENOMIC DNA]</scope>
    <source>
        <strain evidence="6">xwS4</strain>
    </source>
</reference>
<dbReference type="CDD" id="cd00338">
    <property type="entry name" value="Ser_Recombinase"/>
    <property type="match status" value="1"/>
</dbReference>
<protein>
    <submittedName>
        <fullName evidence="5">Recombinase</fullName>
    </submittedName>
</protein>
<proteinExistence type="predicted"/>
<dbReference type="InterPro" id="IPR011109">
    <property type="entry name" value="DNA_bind_recombinase_dom"/>
</dbReference>
<dbReference type="Gene3D" id="3.40.50.1390">
    <property type="entry name" value="Resolvase, N-terminal catalytic domain"/>
    <property type="match status" value="1"/>
</dbReference>
<dbReference type="InterPro" id="IPR006119">
    <property type="entry name" value="Resolv_N"/>
</dbReference>
<name>A0ABD6MYB7_9PSED</name>
<dbReference type="Gene3D" id="3.90.1750.20">
    <property type="entry name" value="Putative Large Serine Recombinase, Chain B, Domain 2"/>
    <property type="match status" value="1"/>
</dbReference>
<dbReference type="PANTHER" id="PTHR30461">
    <property type="entry name" value="DNA-INVERTASE FROM LAMBDOID PROPHAGE"/>
    <property type="match status" value="1"/>
</dbReference>
<comment type="caution">
    <text evidence="5">The sequence shown here is derived from an EMBL/GenBank/DDBJ whole genome shotgun (WGS) entry which is preliminary data.</text>
</comment>
<dbReference type="GO" id="GO:0006310">
    <property type="term" value="P:DNA recombination"/>
    <property type="evidence" value="ECO:0007669"/>
    <property type="project" value="UniProtKB-KW"/>
</dbReference>
<dbReference type="RefSeq" id="WP_179052835.1">
    <property type="nucleotide sequence ID" value="NZ_QJRE01000104.1"/>
</dbReference>
<dbReference type="EMBL" id="QJRE01000104">
    <property type="protein sequence ID" value="NWL46578.1"/>
    <property type="molecule type" value="Genomic_DNA"/>
</dbReference>
<evidence type="ECO:0000259" key="3">
    <source>
        <dbReference type="PROSITE" id="PS51736"/>
    </source>
</evidence>
<feature type="domain" description="Resolvase/invertase-type recombinase catalytic" evidence="3">
    <location>
        <begin position="3"/>
        <end position="165"/>
    </location>
</feature>
<feature type="domain" description="Recombinase" evidence="4">
    <location>
        <begin position="168"/>
        <end position="279"/>
    </location>
</feature>
<dbReference type="InterPro" id="IPR038109">
    <property type="entry name" value="DNA_bind_recomb_sf"/>
</dbReference>
<dbReference type="InterPro" id="IPR036162">
    <property type="entry name" value="Resolvase-like_N_sf"/>
</dbReference>
<dbReference type="InterPro" id="IPR025827">
    <property type="entry name" value="Zn_ribbon_recom_dom"/>
</dbReference>
<dbReference type="Proteomes" id="UP000704738">
    <property type="component" value="Unassembled WGS sequence"/>
</dbReference>